<sequence length="49" mass="5545">SHPVNIRDLVDIIYDTLEYLHDMLIQNNASYIIFDGTDLGTERHGGLVS</sequence>
<organism evidence="1 2">
    <name type="scientific">Rotaria sordida</name>
    <dbReference type="NCBI Taxonomy" id="392033"/>
    <lineage>
        <taxon>Eukaryota</taxon>
        <taxon>Metazoa</taxon>
        <taxon>Spiralia</taxon>
        <taxon>Gnathifera</taxon>
        <taxon>Rotifera</taxon>
        <taxon>Eurotatoria</taxon>
        <taxon>Bdelloidea</taxon>
        <taxon>Philodinida</taxon>
        <taxon>Philodinidae</taxon>
        <taxon>Rotaria</taxon>
    </lineage>
</organism>
<comment type="caution">
    <text evidence="1">The sequence shown here is derived from an EMBL/GenBank/DDBJ whole genome shotgun (WGS) entry which is preliminary data.</text>
</comment>
<evidence type="ECO:0000313" key="1">
    <source>
        <dbReference type="EMBL" id="CAF4287261.1"/>
    </source>
</evidence>
<dbReference type="EMBL" id="CAJOAX010042824">
    <property type="protein sequence ID" value="CAF4287261.1"/>
    <property type="molecule type" value="Genomic_DNA"/>
</dbReference>
<gene>
    <name evidence="1" type="ORF">OTI717_LOCUS41621</name>
</gene>
<evidence type="ECO:0000313" key="2">
    <source>
        <dbReference type="Proteomes" id="UP000663823"/>
    </source>
</evidence>
<dbReference type="Proteomes" id="UP000663823">
    <property type="component" value="Unassembled WGS sequence"/>
</dbReference>
<proteinExistence type="predicted"/>
<reference evidence="1" key="1">
    <citation type="submission" date="2021-02" db="EMBL/GenBank/DDBJ databases">
        <authorList>
            <person name="Nowell W R."/>
        </authorList>
    </citation>
    <scope>NUCLEOTIDE SEQUENCE</scope>
</reference>
<dbReference type="AlphaFoldDB" id="A0A820H5B1"/>
<protein>
    <submittedName>
        <fullName evidence="1">Uncharacterized protein</fullName>
    </submittedName>
</protein>
<name>A0A820H5B1_9BILA</name>
<feature type="non-terminal residue" evidence="1">
    <location>
        <position position="1"/>
    </location>
</feature>
<accession>A0A820H5B1</accession>